<evidence type="ECO:0000313" key="1">
    <source>
        <dbReference type="EMBL" id="KAK3861014.1"/>
    </source>
</evidence>
<keyword evidence="2" id="KW-1185">Reference proteome</keyword>
<reference evidence="1" key="1">
    <citation type="submission" date="2023-10" db="EMBL/GenBank/DDBJ databases">
        <title>Genome assemblies of two species of porcelain crab, Petrolisthes cinctipes and Petrolisthes manimaculis (Anomura: Porcellanidae).</title>
        <authorList>
            <person name="Angst P."/>
        </authorList>
    </citation>
    <scope>NUCLEOTIDE SEQUENCE</scope>
    <source>
        <strain evidence="1">PB745_01</strain>
        <tissue evidence="1">Gill</tissue>
    </source>
</reference>
<proteinExistence type="predicted"/>
<evidence type="ECO:0000313" key="2">
    <source>
        <dbReference type="Proteomes" id="UP001286313"/>
    </source>
</evidence>
<protein>
    <submittedName>
        <fullName evidence="1">Uncharacterized protein</fullName>
    </submittedName>
</protein>
<comment type="caution">
    <text evidence="1">The sequence shown here is derived from an EMBL/GenBank/DDBJ whole genome shotgun (WGS) entry which is preliminary data.</text>
</comment>
<dbReference type="AlphaFoldDB" id="A0AAE1ET02"/>
<sequence length="84" mass="9342">MYFGTLAHQLTTLIAKMKMRRVVWLLVVAVFVASLLPTIIARPVENENEGGGSQLFETPEDGELPAWFQNLIDYAASSKDNDSD</sequence>
<dbReference type="Proteomes" id="UP001286313">
    <property type="component" value="Unassembled WGS sequence"/>
</dbReference>
<organism evidence="1 2">
    <name type="scientific">Petrolisthes cinctipes</name>
    <name type="common">Flat porcelain crab</name>
    <dbReference type="NCBI Taxonomy" id="88211"/>
    <lineage>
        <taxon>Eukaryota</taxon>
        <taxon>Metazoa</taxon>
        <taxon>Ecdysozoa</taxon>
        <taxon>Arthropoda</taxon>
        <taxon>Crustacea</taxon>
        <taxon>Multicrustacea</taxon>
        <taxon>Malacostraca</taxon>
        <taxon>Eumalacostraca</taxon>
        <taxon>Eucarida</taxon>
        <taxon>Decapoda</taxon>
        <taxon>Pleocyemata</taxon>
        <taxon>Anomura</taxon>
        <taxon>Galatheoidea</taxon>
        <taxon>Porcellanidae</taxon>
        <taxon>Petrolisthes</taxon>
    </lineage>
</organism>
<name>A0AAE1ET02_PETCI</name>
<accession>A0AAE1ET02</accession>
<gene>
    <name evidence="1" type="ORF">Pcinc_032980</name>
</gene>
<dbReference type="EMBL" id="JAWQEG010004585">
    <property type="protein sequence ID" value="KAK3861014.1"/>
    <property type="molecule type" value="Genomic_DNA"/>
</dbReference>